<feature type="non-terminal residue" evidence="2">
    <location>
        <position position="144"/>
    </location>
</feature>
<evidence type="ECO:0000259" key="1">
    <source>
        <dbReference type="Pfam" id="PF03184"/>
    </source>
</evidence>
<accession>A0ABN7XGJ6</accession>
<dbReference type="Proteomes" id="UP000789901">
    <property type="component" value="Unassembled WGS sequence"/>
</dbReference>
<protein>
    <submittedName>
        <fullName evidence="2">24839_t:CDS:1</fullName>
    </submittedName>
</protein>
<evidence type="ECO:0000313" key="3">
    <source>
        <dbReference type="Proteomes" id="UP000789901"/>
    </source>
</evidence>
<proteinExistence type="predicted"/>
<dbReference type="Pfam" id="PF03184">
    <property type="entry name" value="DDE_1"/>
    <property type="match status" value="1"/>
</dbReference>
<reference evidence="2 3" key="1">
    <citation type="submission" date="2021-06" db="EMBL/GenBank/DDBJ databases">
        <authorList>
            <person name="Kallberg Y."/>
            <person name="Tangrot J."/>
            <person name="Rosling A."/>
        </authorList>
    </citation>
    <scope>NUCLEOTIDE SEQUENCE [LARGE SCALE GENOMIC DNA]</scope>
    <source>
        <strain evidence="2 3">120-4 pot B 10/14</strain>
    </source>
</reference>
<feature type="non-terminal residue" evidence="2">
    <location>
        <position position="1"/>
    </location>
</feature>
<feature type="domain" description="DDE-1" evidence="1">
    <location>
        <begin position="72"/>
        <end position="116"/>
    </location>
</feature>
<organism evidence="2 3">
    <name type="scientific">Gigaspora margarita</name>
    <dbReference type="NCBI Taxonomy" id="4874"/>
    <lineage>
        <taxon>Eukaryota</taxon>
        <taxon>Fungi</taxon>
        <taxon>Fungi incertae sedis</taxon>
        <taxon>Mucoromycota</taxon>
        <taxon>Glomeromycotina</taxon>
        <taxon>Glomeromycetes</taxon>
        <taxon>Diversisporales</taxon>
        <taxon>Gigasporaceae</taxon>
        <taxon>Gigaspora</taxon>
    </lineage>
</organism>
<dbReference type="EMBL" id="CAJVQB010135714">
    <property type="protein sequence ID" value="CAG8854287.1"/>
    <property type="molecule type" value="Genomic_DNA"/>
</dbReference>
<sequence length="144" mass="16366">YDLSQIVNMDETPVYFDMAGTYTINQKSAKTVQIRTTKNEKNQFICILAITTSGEKLLPMVIFKGIQTPYSFEGHKTNMVNHKCAINNIHKIIISGGLTSIVQPLDYGIFNELDRTEDDLLYSLDKENSEVDNNKDLLEIVEED</sequence>
<comment type="caution">
    <text evidence="2">The sequence shown here is derived from an EMBL/GenBank/DDBJ whole genome shotgun (WGS) entry which is preliminary data.</text>
</comment>
<gene>
    <name evidence="2" type="ORF">GMARGA_LOCUS43108</name>
</gene>
<keyword evidence="3" id="KW-1185">Reference proteome</keyword>
<name>A0ABN7XGJ6_GIGMA</name>
<evidence type="ECO:0000313" key="2">
    <source>
        <dbReference type="EMBL" id="CAG8854287.1"/>
    </source>
</evidence>
<dbReference type="InterPro" id="IPR004875">
    <property type="entry name" value="DDE_SF_endonuclease_dom"/>
</dbReference>